<dbReference type="InterPro" id="IPR047640">
    <property type="entry name" value="RpiR-like"/>
</dbReference>
<evidence type="ECO:0000313" key="11">
    <source>
        <dbReference type="Proteomes" id="UP000552935"/>
    </source>
</evidence>
<feature type="domain" description="SIS" evidence="5">
    <location>
        <begin position="119"/>
        <end position="259"/>
    </location>
</feature>
<dbReference type="GO" id="GO:0003700">
    <property type="term" value="F:DNA-binding transcription factor activity"/>
    <property type="evidence" value="ECO:0007669"/>
    <property type="project" value="InterPro"/>
</dbReference>
<name>A0A171J3W7_LACRH</name>
<evidence type="ECO:0000256" key="3">
    <source>
        <dbReference type="ARBA" id="ARBA00023163"/>
    </source>
</evidence>
<dbReference type="Pfam" id="PF01418">
    <property type="entry name" value="HTH_6"/>
    <property type="match status" value="1"/>
</dbReference>
<accession>A0A171J3W7</accession>
<keyword evidence="2" id="KW-0238">DNA-binding</keyword>
<dbReference type="SUPFAM" id="SSF53697">
    <property type="entry name" value="SIS domain"/>
    <property type="match status" value="1"/>
</dbReference>
<dbReference type="EMBL" id="JACCKI010000003">
    <property type="protein sequence ID" value="NZA04621.1"/>
    <property type="molecule type" value="Genomic_DNA"/>
</dbReference>
<comment type="caution">
    <text evidence="6">The sequence shown here is derived from an EMBL/GenBank/DDBJ whole genome shotgun (WGS) entry which is preliminary data.</text>
</comment>
<dbReference type="InterPro" id="IPR036388">
    <property type="entry name" value="WH-like_DNA-bd_sf"/>
</dbReference>
<evidence type="ECO:0000313" key="10">
    <source>
        <dbReference type="Proteomes" id="UP000542889"/>
    </source>
</evidence>
<keyword evidence="1" id="KW-0805">Transcription regulation</keyword>
<reference evidence="8 9" key="1">
    <citation type="submission" date="2019-04" db="EMBL/GenBank/DDBJ databases">
        <title>Genome Announcement to Ensure Probiotic Safety of Lactobacillus rhamnosus UBLR-58.</title>
        <authorList>
            <person name="Sulthana A."/>
            <person name="Lakshmi S.G."/>
            <person name="Madempudi R.S."/>
        </authorList>
    </citation>
    <scope>NUCLEOTIDE SEQUENCE [LARGE SCALE GENOMIC DNA]</scope>
    <source>
        <strain evidence="8 9">UBLR-58</strain>
    </source>
</reference>
<sequence>MNTFDSRIAQVYSALGEASRQVADYFRHNYAKVANSSLRNLSDKIGVSTATISRFARQLGFASFDQLKLALLKEIDNTTNGDVETNDNSLASARKTVNANIAALEGTLSFLTQDQIDHSVNLLLDANKVALFGLGSSNVIAKAAYHTFLRLPLTLIADNDYHMQLMSANKLTEHDVAIVISHTGNDTDILALVDLLSAHQVPIIAVTSYATSPLAKRVSDVFFSISEDTRYRSDALISMTSQLAIFDVLYTELVRRMGLQSEKTIALVHQAVAQKHQ</sequence>
<dbReference type="EMBL" id="JABXWP010000012">
    <property type="protein sequence ID" value="NVO88659.1"/>
    <property type="molecule type" value="Genomic_DNA"/>
</dbReference>
<dbReference type="AlphaFoldDB" id="A0A171J3W7"/>
<feature type="domain" description="HTH rpiR-type" evidence="4">
    <location>
        <begin position="2"/>
        <end position="78"/>
    </location>
</feature>
<dbReference type="Pfam" id="PF01380">
    <property type="entry name" value="SIS"/>
    <property type="match status" value="1"/>
</dbReference>
<dbReference type="OrthoDB" id="3684496at2"/>
<dbReference type="InterPro" id="IPR000281">
    <property type="entry name" value="HTH_RpiR"/>
</dbReference>
<evidence type="ECO:0000313" key="9">
    <source>
        <dbReference type="Proteomes" id="UP000307517"/>
    </source>
</evidence>
<evidence type="ECO:0000256" key="1">
    <source>
        <dbReference type="ARBA" id="ARBA00023015"/>
    </source>
</evidence>
<dbReference type="GO" id="GO:0003677">
    <property type="term" value="F:DNA binding"/>
    <property type="evidence" value="ECO:0007669"/>
    <property type="project" value="UniProtKB-KW"/>
</dbReference>
<dbReference type="PROSITE" id="PS51071">
    <property type="entry name" value="HTH_RPIR"/>
    <property type="match status" value="1"/>
</dbReference>
<dbReference type="SUPFAM" id="SSF46689">
    <property type="entry name" value="Homeodomain-like"/>
    <property type="match status" value="1"/>
</dbReference>
<reference evidence="6 10" key="2">
    <citation type="submission" date="2020-06" db="EMBL/GenBank/DDBJ databases">
        <title>Lactobacillus rhamnosus QC,genome.</title>
        <authorList>
            <person name="Yi H."/>
            <person name="Jin M."/>
        </authorList>
    </citation>
    <scope>NUCLEOTIDE SEQUENCE [LARGE SCALE GENOMIC DNA]</scope>
    <source>
        <strain evidence="6 10">QC</strain>
    </source>
</reference>
<gene>
    <name evidence="8" type="ORF">E6L36_13035</name>
    <name evidence="7" type="ORF">H0N82_05760</name>
    <name evidence="6" type="ORF">HWN39_09085</name>
</gene>
<dbReference type="GO" id="GO:1901135">
    <property type="term" value="P:carbohydrate derivative metabolic process"/>
    <property type="evidence" value="ECO:0007669"/>
    <property type="project" value="InterPro"/>
</dbReference>
<dbReference type="PANTHER" id="PTHR30514">
    <property type="entry name" value="GLUCOKINASE"/>
    <property type="match status" value="1"/>
</dbReference>
<dbReference type="Gene3D" id="3.40.50.10490">
    <property type="entry name" value="Glucose-6-phosphate isomerase like protein, domain 1"/>
    <property type="match status" value="1"/>
</dbReference>
<proteinExistence type="predicted"/>
<dbReference type="Gene3D" id="1.10.10.10">
    <property type="entry name" value="Winged helix-like DNA-binding domain superfamily/Winged helix DNA-binding domain"/>
    <property type="match status" value="1"/>
</dbReference>
<dbReference type="InterPro" id="IPR001347">
    <property type="entry name" value="SIS_dom"/>
</dbReference>
<dbReference type="GO" id="GO:0097367">
    <property type="term" value="F:carbohydrate derivative binding"/>
    <property type="evidence" value="ECO:0007669"/>
    <property type="project" value="InterPro"/>
</dbReference>
<dbReference type="Proteomes" id="UP000542889">
    <property type="component" value="Unassembled WGS sequence"/>
</dbReference>
<dbReference type="Proteomes" id="UP000552935">
    <property type="component" value="Unassembled WGS sequence"/>
</dbReference>
<protein>
    <submittedName>
        <fullName evidence="6">MurR/RpiR family transcriptional regulator</fullName>
    </submittedName>
</protein>
<dbReference type="InterPro" id="IPR035472">
    <property type="entry name" value="RpiR-like_SIS"/>
</dbReference>
<dbReference type="PROSITE" id="PS51464">
    <property type="entry name" value="SIS"/>
    <property type="match status" value="1"/>
</dbReference>
<dbReference type="EMBL" id="SSHM01000001">
    <property type="protein sequence ID" value="THC81205.1"/>
    <property type="molecule type" value="Genomic_DNA"/>
</dbReference>
<keyword evidence="3" id="KW-0804">Transcription</keyword>
<reference evidence="7 11" key="3">
    <citation type="submission" date="2020-07" db="EMBL/GenBank/DDBJ databases">
        <title>Organ Donor 1.</title>
        <authorList>
            <person name="Marsh A.J."/>
            <person name="Azcarate-Peril M.A."/>
        </authorList>
    </citation>
    <scope>NUCLEOTIDE SEQUENCE [LARGE SCALE GENOMIC DNA]</scope>
    <source>
        <strain evidence="7 11">AMC0712</strain>
    </source>
</reference>
<evidence type="ECO:0000313" key="8">
    <source>
        <dbReference type="EMBL" id="THC81205.1"/>
    </source>
</evidence>
<organism evidence="6 10">
    <name type="scientific">Lacticaseibacillus rhamnosus</name>
    <name type="common">Lactobacillus rhamnosus</name>
    <dbReference type="NCBI Taxonomy" id="47715"/>
    <lineage>
        <taxon>Bacteria</taxon>
        <taxon>Bacillati</taxon>
        <taxon>Bacillota</taxon>
        <taxon>Bacilli</taxon>
        <taxon>Lactobacillales</taxon>
        <taxon>Lactobacillaceae</taxon>
        <taxon>Lacticaseibacillus</taxon>
    </lineage>
</organism>
<dbReference type="RefSeq" id="WP_005691513.1">
    <property type="nucleotide sequence ID" value="NZ_CABFNI010000015.1"/>
</dbReference>
<evidence type="ECO:0000313" key="6">
    <source>
        <dbReference type="EMBL" id="NVO88659.1"/>
    </source>
</evidence>
<evidence type="ECO:0000259" key="4">
    <source>
        <dbReference type="PROSITE" id="PS51071"/>
    </source>
</evidence>
<evidence type="ECO:0000259" key="5">
    <source>
        <dbReference type="PROSITE" id="PS51464"/>
    </source>
</evidence>
<evidence type="ECO:0000313" key="7">
    <source>
        <dbReference type="EMBL" id="NZA04621.1"/>
    </source>
</evidence>
<dbReference type="InterPro" id="IPR009057">
    <property type="entry name" value="Homeodomain-like_sf"/>
</dbReference>
<dbReference type="CDD" id="cd05013">
    <property type="entry name" value="SIS_RpiR"/>
    <property type="match status" value="1"/>
</dbReference>
<evidence type="ECO:0000256" key="2">
    <source>
        <dbReference type="ARBA" id="ARBA00023125"/>
    </source>
</evidence>
<dbReference type="PANTHER" id="PTHR30514:SF1">
    <property type="entry name" value="HTH-TYPE TRANSCRIPTIONAL REGULATOR HEXR-RELATED"/>
    <property type="match status" value="1"/>
</dbReference>
<dbReference type="InterPro" id="IPR046348">
    <property type="entry name" value="SIS_dom_sf"/>
</dbReference>
<dbReference type="STRING" id="47715.AWJ15_12430"/>
<dbReference type="Proteomes" id="UP000307517">
    <property type="component" value="Unassembled WGS sequence"/>
</dbReference>